<protein>
    <submittedName>
        <fullName evidence="1">Uncharacterized protein</fullName>
    </submittedName>
</protein>
<accession>A0A4U5QTK4</accession>
<reference evidence="1" key="1">
    <citation type="submission" date="2018-10" db="EMBL/GenBank/DDBJ databases">
        <title>Population genomic analysis revealed the cold adaptation of white poplar.</title>
        <authorList>
            <person name="Liu Y.-J."/>
        </authorList>
    </citation>
    <scope>NUCLEOTIDE SEQUENCE [LARGE SCALE GENOMIC DNA]</scope>
    <source>
        <strain evidence="1">PAL-ZL1</strain>
    </source>
</reference>
<gene>
    <name evidence="1" type="ORF">D5086_0000059130</name>
</gene>
<comment type="caution">
    <text evidence="1">The sequence shown here is derived from an EMBL/GenBank/DDBJ whole genome shotgun (WGS) entry which is preliminary data.</text>
</comment>
<organism evidence="1">
    <name type="scientific">Populus alba</name>
    <name type="common">White poplar</name>
    <dbReference type="NCBI Taxonomy" id="43335"/>
    <lineage>
        <taxon>Eukaryota</taxon>
        <taxon>Viridiplantae</taxon>
        <taxon>Streptophyta</taxon>
        <taxon>Embryophyta</taxon>
        <taxon>Tracheophyta</taxon>
        <taxon>Spermatophyta</taxon>
        <taxon>Magnoliopsida</taxon>
        <taxon>eudicotyledons</taxon>
        <taxon>Gunneridae</taxon>
        <taxon>Pentapetalae</taxon>
        <taxon>rosids</taxon>
        <taxon>fabids</taxon>
        <taxon>Malpighiales</taxon>
        <taxon>Salicaceae</taxon>
        <taxon>Saliceae</taxon>
        <taxon>Populus</taxon>
    </lineage>
</organism>
<dbReference type="EMBL" id="RCHU01000144">
    <property type="protein sequence ID" value="TKS12857.1"/>
    <property type="molecule type" value="Genomic_DNA"/>
</dbReference>
<proteinExistence type="predicted"/>
<evidence type="ECO:0000313" key="1">
    <source>
        <dbReference type="EMBL" id="TKS12857.1"/>
    </source>
</evidence>
<name>A0A4U5QTK4_POPAL</name>
<sequence>MATQTLAAYTQMRIRGAYRRPESPLRAMLIWLWGWEEMKESSGGFPCQKNSWDFFKNQPTPMKAKCRKRLLVRPPGRRTCGTPERSCALGAGAQGHKVAGTFSKSLGALELLIRSVGVTFICRAYAKVIATAVCSSACHNVTAVVVVARAHKFDAWPTCLVQTAELKDYGESSMLAWEWH</sequence>
<dbReference type="AlphaFoldDB" id="A0A4U5QTK4"/>